<accession>A0AAW5N3I6</accession>
<evidence type="ECO:0000256" key="3">
    <source>
        <dbReference type="ARBA" id="ARBA00023125"/>
    </source>
</evidence>
<name>A0AAW5N3I6_9BACT</name>
<gene>
    <name evidence="5" type="ORF">NW209_14550</name>
</gene>
<evidence type="ECO:0000313" key="6">
    <source>
        <dbReference type="Proteomes" id="UP001204579"/>
    </source>
</evidence>
<comment type="caution">
    <text evidence="5">The sequence shown here is derived from an EMBL/GenBank/DDBJ whole genome shotgun (WGS) entry which is preliminary data.</text>
</comment>
<keyword evidence="2" id="KW-0805">Transcription regulation</keyword>
<sequence>MEKLTHQEEEAMRYIWKIGMCCVKDILKCYPEPGLPYTTLASIVNNLKRKGYVTARRFGNTYIFQPAVTQEEYAKTSVGTFVKNYFADSYKDLVSFFAREQKISKEELEEILNLIENKG</sequence>
<dbReference type="GO" id="GO:0045892">
    <property type="term" value="P:negative regulation of DNA-templated transcription"/>
    <property type="evidence" value="ECO:0007669"/>
    <property type="project" value="InterPro"/>
</dbReference>
<dbReference type="Gene3D" id="1.10.4040.10">
    <property type="entry name" value="Penicillinase repressor domain"/>
    <property type="match status" value="1"/>
</dbReference>
<dbReference type="InterPro" id="IPR005650">
    <property type="entry name" value="BlaI_family"/>
</dbReference>
<dbReference type="SUPFAM" id="SSF46785">
    <property type="entry name" value="Winged helix' DNA-binding domain"/>
    <property type="match status" value="1"/>
</dbReference>
<dbReference type="Pfam" id="PF03965">
    <property type="entry name" value="Penicillinase_R"/>
    <property type="match status" value="1"/>
</dbReference>
<evidence type="ECO:0000256" key="1">
    <source>
        <dbReference type="ARBA" id="ARBA00011046"/>
    </source>
</evidence>
<dbReference type="EMBL" id="JANRHJ010000023">
    <property type="protein sequence ID" value="MCR8875208.1"/>
    <property type="molecule type" value="Genomic_DNA"/>
</dbReference>
<reference evidence="5 6" key="1">
    <citation type="submission" date="2022-08" db="EMBL/GenBank/DDBJ databases">
        <authorList>
            <person name="Zeman M."/>
            <person name="Kubasova T."/>
        </authorList>
    </citation>
    <scope>NUCLEOTIDE SEQUENCE [LARGE SCALE GENOMIC DNA]</scope>
    <source>
        <strain evidence="5 6">ET62</strain>
    </source>
</reference>
<keyword evidence="4" id="KW-0804">Transcription</keyword>
<dbReference type="AlphaFoldDB" id="A0AAW5N3I6"/>
<protein>
    <submittedName>
        <fullName evidence="5">BlaI/MecI/CopY family transcriptional regulator</fullName>
    </submittedName>
</protein>
<comment type="similarity">
    <text evidence="1">Belongs to the BlaI transcriptional regulatory family.</text>
</comment>
<evidence type="ECO:0000256" key="4">
    <source>
        <dbReference type="ARBA" id="ARBA00023163"/>
    </source>
</evidence>
<dbReference type="Proteomes" id="UP001204579">
    <property type="component" value="Unassembled WGS sequence"/>
</dbReference>
<dbReference type="GO" id="GO:0003677">
    <property type="term" value="F:DNA binding"/>
    <property type="evidence" value="ECO:0007669"/>
    <property type="project" value="UniProtKB-KW"/>
</dbReference>
<dbReference type="InterPro" id="IPR036390">
    <property type="entry name" value="WH_DNA-bd_sf"/>
</dbReference>
<dbReference type="Gene3D" id="1.10.10.10">
    <property type="entry name" value="Winged helix-like DNA-binding domain superfamily/Winged helix DNA-binding domain"/>
    <property type="match status" value="1"/>
</dbReference>
<organism evidence="5 6">
    <name type="scientific">Phocaeicola barnesiae</name>
    <dbReference type="NCBI Taxonomy" id="376804"/>
    <lineage>
        <taxon>Bacteria</taxon>
        <taxon>Pseudomonadati</taxon>
        <taxon>Bacteroidota</taxon>
        <taxon>Bacteroidia</taxon>
        <taxon>Bacteroidales</taxon>
        <taxon>Bacteroidaceae</taxon>
        <taxon>Phocaeicola</taxon>
    </lineage>
</organism>
<keyword evidence="3" id="KW-0238">DNA-binding</keyword>
<evidence type="ECO:0000256" key="2">
    <source>
        <dbReference type="ARBA" id="ARBA00023015"/>
    </source>
</evidence>
<dbReference type="InterPro" id="IPR036388">
    <property type="entry name" value="WH-like_DNA-bd_sf"/>
</dbReference>
<dbReference type="RefSeq" id="WP_235300999.1">
    <property type="nucleotide sequence ID" value="NZ_CALULB010000006.1"/>
</dbReference>
<keyword evidence="6" id="KW-1185">Reference proteome</keyword>
<proteinExistence type="inferred from homology"/>
<dbReference type="PIRSF" id="PIRSF019455">
    <property type="entry name" value="CopR_AtkY"/>
    <property type="match status" value="1"/>
</dbReference>
<evidence type="ECO:0000313" key="5">
    <source>
        <dbReference type="EMBL" id="MCR8875208.1"/>
    </source>
</evidence>